<dbReference type="PROSITE" id="PS50206">
    <property type="entry name" value="RHODANESE_3"/>
    <property type="match status" value="1"/>
</dbReference>
<name>A0A069AER2_CLODI</name>
<feature type="domain" description="Rhodanese" evidence="1">
    <location>
        <begin position="16"/>
        <end position="99"/>
    </location>
</feature>
<dbReference type="InterPro" id="IPR050229">
    <property type="entry name" value="GlpE_sulfurtransferase"/>
</dbReference>
<dbReference type="RefSeq" id="WP_021366486.1">
    <property type="nucleotide sequence ID" value="NZ_BBYB01000069.1"/>
</dbReference>
<dbReference type="AlphaFoldDB" id="A0A069AER2"/>
<evidence type="ECO:0000313" key="4">
    <source>
        <dbReference type="EMBL" id="CDT21538.1"/>
    </source>
</evidence>
<dbReference type="Gene3D" id="3.40.250.10">
    <property type="entry name" value="Rhodanese-like domain"/>
    <property type="match status" value="1"/>
</dbReference>
<dbReference type="CDD" id="cd00158">
    <property type="entry name" value="RHOD"/>
    <property type="match status" value="1"/>
</dbReference>
<evidence type="ECO:0000313" key="2">
    <source>
        <dbReference type="EMBL" id="CDS86485.1"/>
    </source>
</evidence>
<evidence type="ECO:0000259" key="1">
    <source>
        <dbReference type="PROSITE" id="PS50206"/>
    </source>
</evidence>
<dbReference type="SMART" id="SM00450">
    <property type="entry name" value="RHOD"/>
    <property type="match status" value="1"/>
</dbReference>
<dbReference type="Pfam" id="PF00581">
    <property type="entry name" value="Rhodanese"/>
    <property type="match status" value="1"/>
</dbReference>
<organism evidence="3">
    <name type="scientific">Clostridioides difficile</name>
    <name type="common">Peptoclostridium difficile</name>
    <dbReference type="NCBI Taxonomy" id="1496"/>
    <lineage>
        <taxon>Bacteria</taxon>
        <taxon>Bacillati</taxon>
        <taxon>Bacillota</taxon>
        <taxon>Clostridia</taxon>
        <taxon>Peptostreptococcales</taxon>
        <taxon>Peptostreptococcaceae</taxon>
        <taxon>Clostridioides</taxon>
    </lineage>
</organism>
<dbReference type="PANTHER" id="PTHR43031:SF1">
    <property type="entry name" value="PYRIDINE NUCLEOTIDE-DISULPHIDE OXIDOREDUCTASE"/>
    <property type="match status" value="1"/>
</dbReference>
<dbReference type="EMBL" id="LK932394">
    <property type="protein sequence ID" value="CDS86485.1"/>
    <property type="molecule type" value="Genomic_DNA"/>
</dbReference>
<dbReference type="EMBL" id="LK932511">
    <property type="protein sequence ID" value="CDS86935.1"/>
    <property type="molecule type" value="Genomic_DNA"/>
</dbReference>
<gene>
    <name evidence="4" type="ORF">BN1095_340229</name>
    <name evidence="3" type="ORF">BN1096_580047</name>
    <name evidence="2" type="ORF">BN1097_560045</name>
</gene>
<reference evidence="3" key="1">
    <citation type="submission" date="2014-07" db="EMBL/GenBank/DDBJ databases">
        <authorList>
            <person name="Monot Marc"/>
        </authorList>
    </citation>
    <scope>NUCLEOTIDE SEQUENCE</scope>
    <source>
        <strain evidence="4">7032989</strain>
        <strain evidence="2">7032994</strain>
    </source>
</reference>
<sequence>MYKNINKKQLKEMMKNEKDILLLDVRTKDEFKEYKIENAINISLQELINNIDEIYDYKDKKVVVYCRSGHRSVTACNLLAEEGFEHLYNLNSGIIDYMS</sequence>
<dbReference type="SUPFAM" id="SSF52821">
    <property type="entry name" value="Rhodanese/Cell cycle control phosphatase"/>
    <property type="match status" value="1"/>
</dbReference>
<proteinExistence type="predicted"/>
<accession>A0A069AER2</accession>
<evidence type="ECO:0000313" key="3">
    <source>
        <dbReference type="EMBL" id="CDS86935.1"/>
    </source>
</evidence>
<protein>
    <submittedName>
        <fullName evidence="3">Putative rhodanese-like domain-containing protein</fullName>
    </submittedName>
    <submittedName>
        <fullName evidence="2">Rhodanese-like protein</fullName>
    </submittedName>
</protein>
<dbReference type="InterPro" id="IPR001763">
    <property type="entry name" value="Rhodanese-like_dom"/>
</dbReference>
<dbReference type="EMBL" id="LK933005">
    <property type="protein sequence ID" value="CDT21538.1"/>
    <property type="molecule type" value="Genomic_DNA"/>
</dbReference>
<dbReference type="PANTHER" id="PTHR43031">
    <property type="entry name" value="FAD-DEPENDENT OXIDOREDUCTASE"/>
    <property type="match status" value="1"/>
</dbReference>
<dbReference type="InterPro" id="IPR036873">
    <property type="entry name" value="Rhodanese-like_dom_sf"/>
</dbReference>